<evidence type="ECO:0000256" key="4">
    <source>
        <dbReference type="ARBA" id="ARBA00023014"/>
    </source>
</evidence>
<dbReference type="GO" id="GO:0003824">
    <property type="term" value="F:catalytic activity"/>
    <property type="evidence" value="ECO:0007669"/>
    <property type="project" value="InterPro"/>
</dbReference>
<dbReference type="Gene3D" id="3.20.20.70">
    <property type="entry name" value="Aldolase class I"/>
    <property type="match status" value="1"/>
</dbReference>
<organism evidence="6 7">
    <name type="scientific">Candidatus Korarchaeum cryptofilum</name>
    <dbReference type="NCBI Taxonomy" id="498846"/>
    <lineage>
        <taxon>Archaea</taxon>
        <taxon>Thermoproteota</taxon>
        <taxon>Candidatus Korarchaeia</taxon>
        <taxon>Candidatus Korarchaeales</taxon>
        <taxon>Candidatus Korarchaeaceae</taxon>
        <taxon>Candidatus Korarchaeum</taxon>
    </lineage>
</organism>
<name>A0A3R9PA80_9CREN</name>
<dbReference type="InterPro" id="IPR013785">
    <property type="entry name" value="Aldolase_TIM"/>
</dbReference>
<dbReference type="Proteomes" id="UP000278149">
    <property type="component" value="Unassembled WGS sequence"/>
</dbReference>
<dbReference type="GO" id="GO:0046872">
    <property type="term" value="F:metal ion binding"/>
    <property type="evidence" value="ECO:0007669"/>
    <property type="project" value="UniProtKB-KW"/>
</dbReference>
<dbReference type="GO" id="GO:0051536">
    <property type="term" value="F:iron-sulfur cluster binding"/>
    <property type="evidence" value="ECO:0007669"/>
    <property type="project" value="UniProtKB-KW"/>
</dbReference>
<dbReference type="SMART" id="SM00729">
    <property type="entry name" value="Elp3"/>
    <property type="match status" value="1"/>
</dbReference>
<evidence type="ECO:0000256" key="2">
    <source>
        <dbReference type="ARBA" id="ARBA00022723"/>
    </source>
</evidence>
<dbReference type="Pfam" id="PF19864">
    <property type="entry name" value="Radical_SAM_N2"/>
    <property type="match status" value="1"/>
</dbReference>
<keyword evidence="1" id="KW-0949">S-adenosyl-L-methionine</keyword>
<protein>
    <submittedName>
        <fullName evidence="6">Radical SAM protein</fullName>
    </submittedName>
</protein>
<keyword evidence="2" id="KW-0479">Metal-binding</keyword>
<sequence length="498" mass="56549">MPIEEGGFYDRDPRDFELKVAIIYPGPYRVAVSSLGHQILYFLVNSMDGVMAERFVSDLNGSVESGRSLDEFDIALATLHFEGQYPELLRMIEGLKKPVFVGGPAVSFNPLPISPLVSAVGLGDFEALIGEILKFRDEGVSALIPKFFVYELKNRAKFNRILHLSPLRDQIRVLEDGVTLNKFLLEISRGCGWGCRFCGMGWHWRPRLDAPMNEVREAIEYASDLGFREIFIIGSDAASSKAIKDTLWEIAEIGLRASTPSIRADQVDVELLDLIRSTGGRMITIAPETGSDRLKGIINKRIDNDEIIRTAEEARDMGMKHIKLYFMIGLPFERESDVVESAKLASKVNSILRAKVTLSVFVPKAGTPFELSPLIKEPDFRRRLSIFRREYRGEMNVSHYGRAYVQALLSLGGFEVSEILKRGYKRPFNRWTYGSIARDLGVDPDRIVHGEREAPWWDYIDNISKDFVRREYERAKSGWPLLPCDEFCSKCMIECPMR</sequence>
<dbReference type="InterPro" id="IPR007197">
    <property type="entry name" value="rSAM"/>
</dbReference>
<dbReference type="SFLD" id="SFLDG01082">
    <property type="entry name" value="B12-binding_domain_containing"/>
    <property type="match status" value="1"/>
</dbReference>
<evidence type="ECO:0000259" key="5">
    <source>
        <dbReference type="PROSITE" id="PS51918"/>
    </source>
</evidence>
<accession>A0A3R9PA80</accession>
<dbReference type="CDD" id="cd01335">
    <property type="entry name" value="Radical_SAM"/>
    <property type="match status" value="1"/>
</dbReference>
<dbReference type="RefSeq" id="WP_125741633.1">
    <property type="nucleotide sequence ID" value="NZ_RCOR01000022.1"/>
</dbReference>
<gene>
    <name evidence="6" type="ORF">D9Q81_04655</name>
</gene>
<proteinExistence type="predicted"/>
<evidence type="ECO:0000256" key="1">
    <source>
        <dbReference type="ARBA" id="ARBA00022691"/>
    </source>
</evidence>
<reference evidence="6 7" key="1">
    <citation type="submission" date="2018-10" db="EMBL/GenBank/DDBJ databases">
        <title>Co-occurring genomic capacity for anaerobic methane metabolism and dissimilatory sulfite reduction discovered in the Korarchaeota.</title>
        <authorList>
            <person name="Mckay L.J."/>
            <person name="Dlakic M."/>
            <person name="Fields M.W."/>
            <person name="Delmont T.O."/>
            <person name="Eren A.M."/>
            <person name="Jay Z.J."/>
            <person name="Klingelsmith K.B."/>
            <person name="Rusch D.B."/>
            <person name="Inskeep W.P."/>
        </authorList>
    </citation>
    <scope>NUCLEOTIDE SEQUENCE [LARGE SCALE GENOMIC DNA]</scope>
    <source>
        <strain evidence="6 7">WS</strain>
    </source>
</reference>
<dbReference type="PROSITE" id="PS51918">
    <property type="entry name" value="RADICAL_SAM"/>
    <property type="match status" value="1"/>
</dbReference>
<dbReference type="EMBL" id="RCOR01000022">
    <property type="protein sequence ID" value="RSN69083.1"/>
    <property type="molecule type" value="Genomic_DNA"/>
</dbReference>
<feature type="domain" description="Radical SAM core" evidence="5">
    <location>
        <begin position="177"/>
        <end position="394"/>
    </location>
</feature>
<dbReference type="InterPro" id="IPR045784">
    <property type="entry name" value="Radical_SAM_N2"/>
</dbReference>
<dbReference type="PANTHER" id="PTHR42731:SF1">
    <property type="entry name" value="RADICAL SAM DOMAIN PROTEIN"/>
    <property type="match status" value="1"/>
</dbReference>
<dbReference type="InterPro" id="IPR006638">
    <property type="entry name" value="Elp3/MiaA/NifB-like_rSAM"/>
</dbReference>
<dbReference type="AlphaFoldDB" id="A0A3R9PA80"/>
<keyword evidence="4" id="KW-0411">Iron-sulfur</keyword>
<keyword evidence="3" id="KW-0408">Iron</keyword>
<evidence type="ECO:0000313" key="7">
    <source>
        <dbReference type="Proteomes" id="UP000278149"/>
    </source>
</evidence>
<dbReference type="SUPFAM" id="SSF102114">
    <property type="entry name" value="Radical SAM enzymes"/>
    <property type="match status" value="1"/>
</dbReference>
<dbReference type="Pfam" id="PF04055">
    <property type="entry name" value="Radical_SAM"/>
    <property type="match status" value="1"/>
</dbReference>
<dbReference type="PANTHER" id="PTHR42731">
    <property type="entry name" value="SLL1084 PROTEIN"/>
    <property type="match status" value="1"/>
</dbReference>
<dbReference type="SFLD" id="SFLDS00029">
    <property type="entry name" value="Radical_SAM"/>
    <property type="match status" value="1"/>
</dbReference>
<evidence type="ECO:0000313" key="6">
    <source>
        <dbReference type="EMBL" id="RSN69083.1"/>
    </source>
</evidence>
<comment type="caution">
    <text evidence="6">The sequence shown here is derived from an EMBL/GenBank/DDBJ whole genome shotgun (WGS) entry which is preliminary data.</text>
</comment>
<evidence type="ECO:0000256" key="3">
    <source>
        <dbReference type="ARBA" id="ARBA00023004"/>
    </source>
</evidence>
<dbReference type="InterPro" id="IPR058240">
    <property type="entry name" value="rSAM_sf"/>
</dbReference>